<dbReference type="Proteomes" id="UP000218689">
    <property type="component" value="Unassembled WGS sequence"/>
</dbReference>
<dbReference type="EC" id="2.4.1.212" evidence="4"/>
<dbReference type="InterPro" id="IPR029044">
    <property type="entry name" value="Nucleotide-diphossugar_trans"/>
</dbReference>
<reference evidence="19" key="1">
    <citation type="submission" date="2017-08" db="EMBL/GenBank/DDBJ databases">
        <title>Draft genome sequence of Lactococcus sp. strain Rs-Y01, isolated from the gut of the lower termite Reticulitermes speratus.</title>
        <authorList>
            <person name="Ohkuma M."/>
            <person name="Yuki M."/>
        </authorList>
    </citation>
    <scope>NUCLEOTIDE SEQUENCE [LARGE SCALE GENOMIC DNA]</scope>
    <source>
        <strain evidence="19">Rs-Y01</strain>
    </source>
</reference>
<feature type="transmembrane region" description="Helical" evidence="16">
    <location>
        <begin position="505"/>
        <end position="525"/>
    </location>
</feature>
<comment type="similarity">
    <text evidence="3">Belongs to the NodC/HAS family.</text>
</comment>
<evidence type="ECO:0000256" key="15">
    <source>
        <dbReference type="ARBA" id="ARBA00048168"/>
    </source>
</evidence>
<feature type="transmembrane region" description="Helical" evidence="16">
    <location>
        <begin position="111"/>
        <end position="130"/>
    </location>
</feature>
<dbReference type="Pfam" id="PF00535">
    <property type="entry name" value="Glycos_transf_2"/>
    <property type="match status" value="1"/>
</dbReference>
<feature type="transmembrane region" description="Helical" evidence="16">
    <location>
        <begin position="7"/>
        <end position="30"/>
    </location>
</feature>
<dbReference type="OrthoDB" id="9766971at2"/>
<dbReference type="PANTHER" id="PTHR22913">
    <property type="entry name" value="HYALURONAN SYNTHASE"/>
    <property type="match status" value="1"/>
</dbReference>
<evidence type="ECO:0000256" key="8">
    <source>
        <dbReference type="ARBA" id="ARBA00022903"/>
    </source>
</evidence>
<sequence length="546" mass="62699">MKKSLMIVLEFLVVISVFSLPVIILGHTTYQEINHFFHENIVDLMLSGKLPLLVAVLVVLISLIVHFRFKPELKQIAKSRHCNFHKRKYVLGHWGSTVSTSQKHHHFHRHGLTLAFLFILTCSLITAYIYHRVAISSSHALVNLIPFFVLCGGLAIFHFLISLFYTPYVSKEGNQVNLKVHALIPAYNEPVENLEKTFDSLLQQEMLPNSVVLVNDGSTLFNYNQLAERFERLFRQKGVVFKLINQENSGKRASLIKAYDYLELEESPENIIFTIDSDTTLDKYAIAEGVIPFQDAQVYSVAGVIAGRNMSDNLMTGIMELILVGHQQLIERATASFFGSVPVNNGPIAFYRMAVFNLAKEMKFTSETFRGQRIEFSDDSFLTACGLMLGRCVAQFSSVGYTDFPNKFSHLLRQQLRWMRGSFIRGFWRIAFFNLTSFVFWRQLLTWLTFAITTVLSLQIIIFFVTQGTLLTLLFMLVIPLILNMVLSLSYFAIHREDMGVKQKFKIFALFPLAMVWNFFVLRTIRLIGYFTHKQTGWGTREKVEL</sequence>
<evidence type="ECO:0000259" key="17">
    <source>
        <dbReference type="Pfam" id="PF00535"/>
    </source>
</evidence>
<evidence type="ECO:0000256" key="13">
    <source>
        <dbReference type="ARBA" id="ARBA00043237"/>
    </source>
</evidence>
<dbReference type="EMBL" id="BEDT01000001">
    <property type="protein sequence ID" value="GAX46579.1"/>
    <property type="molecule type" value="Genomic_DNA"/>
</dbReference>
<dbReference type="SUPFAM" id="SSF53448">
    <property type="entry name" value="Nucleotide-diphospho-sugar transferases"/>
    <property type="match status" value="1"/>
</dbReference>
<evidence type="ECO:0000256" key="10">
    <source>
        <dbReference type="ARBA" id="ARBA00037408"/>
    </source>
</evidence>
<keyword evidence="16" id="KW-0812">Transmembrane</keyword>
<feature type="transmembrane region" description="Helical" evidence="16">
    <location>
        <begin position="473"/>
        <end position="493"/>
    </location>
</feature>
<evidence type="ECO:0000313" key="18">
    <source>
        <dbReference type="EMBL" id="GAX46579.1"/>
    </source>
</evidence>
<feature type="transmembrane region" description="Helical" evidence="16">
    <location>
        <begin position="50"/>
        <end position="69"/>
    </location>
</feature>
<dbReference type="RefSeq" id="WP_094783666.1">
    <property type="nucleotide sequence ID" value="NZ_BEDT01000001.1"/>
</dbReference>
<comment type="function">
    <text evidence="10">Glycosaminoglycan synthesis. The hyaluronic acid capsule is involved in the pathogenicity of group A Streptococci; it may be the major virulence determinant.</text>
</comment>
<comment type="subcellular location">
    <subcellularLocation>
        <location evidence="1">Cell membrane</location>
    </subcellularLocation>
</comment>
<comment type="pathway">
    <text evidence="2">Glycan biosynthesis; hyaluronan biosynthesis.</text>
</comment>
<dbReference type="GO" id="GO:0085029">
    <property type="term" value="P:extracellular matrix assembly"/>
    <property type="evidence" value="ECO:0007669"/>
    <property type="project" value="TreeGrafter"/>
</dbReference>
<dbReference type="GO" id="GO:0030213">
    <property type="term" value="P:hyaluronan biosynthetic process"/>
    <property type="evidence" value="ECO:0007669"/>
    <property type="project" value="TreeGrafter"/>
</dbReference>
<evidence type="ECO:0000256" key="9">
    <source>
        <dbReference type="ARBA" id="ARBA00023136"/>
    </source>
</evidence>
<dbReference type="PANTHER" id="PTHR22913:SF12">
    <property type="entry name" value="MANNURONAN SYNTHASE"/>
    <property type="match status" value="1"/>
</dbReference>
<evidence type="ECO:0000256" key="12">
    <source>
        <dbReference type="ARBA" id="ARBA00042148"/>
    </source>
</evidence>
<dbReference type="GO" id="GO:0005886">
    <property type="term" value="C:plasma membrane"/>
    <property type="evidence" value="ECO:0007669"/>
    <property type="project" value="UniProtKB-SubCell"/>
</dbReference>
<evidence type="ECO:0000313" key="19">
    <source>
        <dbReference type="Proteomes" id="UP000218689"/>
    </source>
</evidence>
<keyword evidence="8" id="KW-0972">Capsule biogenesis/degradation</keyword>
<feature type="transmembrane region" description="Helical" evidence="16">
    <location>
        <begin position="142"/>
        <end position="165"/>
    </location>
</feature>
<keyword evidence="9 16" id="KW-0472">Membrane</keyword>
<dbReference type="InterPro" id="IPR001173">
    <property type="entry name" value="Glyco_trans_2-like"/>
</dbReference>
<comment type="catalytic activity">
    <reaction evidence="14">
        <text>[hyaluronan](n) + UDP-N-acetyl-alpha-D-glucosamine = N-acetyl-beta-D-glucosaminyl-(1-&gt;4)-[hyaluronan](n) + UDP + H(+)</text>
        <dbReference type="Rhea" id="RHEA:20465"/>
        <dbReference type="Rhea" id="RHEA-COMP:12583"/>
        <dbReference type="Rhea" id="RHEA-COMP:12585"/>
        <dbReference type="ChEBI" id="CHEBI:15378"/>
        <dbReference type="ChEBI" id="CHEBI:57705"/>
        <dbReference type="ChEBI" id="CHEBI:58223"/>
        <dbReference type="ChEBI" id="CHEBI:132153"/>
        <dbReference type="ChEBI" id="CHEBI:132154"/>
        <dbReference type="EC" id="2.4.1.212"/>
    </reaction>
</comment>
<evidence type="ECO:0000256" key="4">
    <source>
        <dbReference type="ARBA" id="ARBA00012207"/>
    </source>
</evidence>
<comment type="catalytic activity">
    <reaction evidence="15">
        <text>N-acetyl-beta-D-glucosaminyl-(1-&gt;4)-[hyaluronan](n) + UDP-alpha-D-glucuronate = [hyaluronan](n+1) + UDP + H(+)</text>
        <dbReference type="Rhea" id="RHEA:12528"/>
        <dbReference type="Rhea" id="RHEA-COMP:12585"/>
        <dbReference type="Rhea" id="RHEA-COMP:12587"/>
        <dbReference type="ChEBI" id="CHEBI:15378"/>
        <dbReference type="ChEBI" id="CHEBI:58052"/>
        <dbReference type="ChEBI" id="CHEBI:58223"/>
        <dbReference type="ChEBI" id="CHEBI:132153"/>
        <dbReference type="ChEBI" id="CHEBI:132154"/>
        <dbReference type="EC" id="2.4.1.212"/>
    </reaction>
</comment>
<dbReference type="Gene3D" id="3.90.550.10">
    <property type="entry name" value="Spore Coat Polysaccharide Biosynthesis Protein SpsA, Chain A"/>
    <property type="match status" value="1"/>
</dbReference>
<dbReference type="GO" id="GO:0050501">
    <property type="term" value="F:hyaluronan synthase activity"/>
    <property type="evidence" value="ECO:0007669"/>
    <property type="project" value="UniProtKB-EC"/>
</dbReference>
<gene>
    <name evidence="18" type="ORF">RsY01_158</name>
</gene>
<feature type="domain" description="Glycosyltransferase 2-like" evidence="17">
    <location>
        <begin position="183"/>
        <end position="356"/>
    </location>
</feature>
<feature type="transmembrane region" description="Helical" evidence="16">
    <location>
        <begin position="447"/>
        <end position="466"/>
    </location>
</feature>
<evidence type="ECO:0000256" key="16">
    <source>
        <dbReference type="SAM" id="Phobius"/>
    </source>
</evidence>
<organism evidence="18 19">
    <name type="scientific">Pseudolactococcus reticulitermitis</name>
    <dbReference type="NCBI Taxonomy" id="2025039"/>
    <lineage>
        <taxon>Bacteria</taxon>
        <taxon>Bacillati</taxon>
        <taxon>Bacillota</taxon>
        <taxon>Bacilli</taxon>
        <taxon>Lactobacillales</taxon>
        <taxon>Streptococcaceae</taxon>
        <taxon>Pseudolactococcus</taxon>
    </lineage>
</organism>
<comment type="caution">
    <text evidence="18">The sequence shown here is derived from an EMBL/GenBank/DDBJ whole genome shotgun (WGS) entry which is preliminary data.</text>
</comment>
<evidence type="ECO:0000256" key="6">
    <source>
        <dbReference type="ARBA" id="ARBA00022676"/>
    </source>
</evidence>
<evidence type="ECO:0000256" key="1">
    <source>
        <dbReference type="ARBA" id="ARBA00004236"/>
    </source>
</evidence>
<proteinExistence type="inferred from homology"/>
<evidence type="ECO:0000256" key="2">
    <source>
        <dbReference type="ARBA" id="ARBA00004698"/>
    </source>
</evidence>
<accession>A0A224WW29</accession>
<keyword evidence="16" id="KW-1133">Transmembrane helix</keyword>
<evidence type="ECO:0000256" key="3">
    <source>
        <dbReference type="ARBA" id="ARBA00006782"/>
    </source>
</evidence>
<evidence type="ECO:0000256" key="5">
    <source>
        <dbReference type="ARBA" id="ARBA00022475"/>
    </source>
</evidence>
<dbReference type="AlphaFoldDB" id="A0A224WW29"/>
<keyword evidence="5" id="KW-1003">Cell membrane</keyword>
<evidence type="ECO:0000256" key="7">
    <source>
        <dbReference type="ARBA" id="ARBA00022679"/>
    </source>
</evidence>
<evidence type="ECO:0000256" key="14">
    <source>
        <dbReference type="ARBA" id="ARBA00047709"/>
    </source>
</evidence>
<keyword evidence="7" id="KW-0808">Transferase</keyword>
<keyword evidence="6" id="KW-0328">Glycosyltransferase</keyword>
<protein>
    <recommendedName>
        <fullName evidence="11">Hyaluronan synthase</fullName>
        <ecNumber evidence="4">2.4.1.212</ecNumber>
    </recommendedName>
    <alternativeName>
        <fullName evidence="13">Hyaluronate synthase</fullName>
    </alternativeName>
    <alternativeName>
        <fullName evidence="12">Hyaluronic acid synthase</fullName>
    </alternativeName>
</protein>
<keyword evidence="19" id="KW-1185">Reference proteome</keyword>
<name>A0A224WW29_9LACT</name>
<evidence type="ECO:0000256" key="11">
    <source>
        <dbReference type="ARBA" id="ARBA00040508"/>
    </source>
</evidence>